<evidence type="ECO:0000256" key="1">
    <source>
        <dbReference type="SAM" id="SignalP"/>
    </source>
</evidence>
<keyword evidence="3" id="KW-1185">Reference proteome</keyword>
<dbReference type="EnsemblMetazoa" id="ENSAATROPT005034">
    <property type="protein sequence ID" value="ENSAATROPP004757"/>
    <property type="gene ID" value="ENSAATROPG004009"/>
</dbReference>
<name>A0AAG5D0K2_ANOAO</name>
<dbReference type="Proteomes" id="UP000075880">
    <property type="component" value="Unassembled WGS sequence"/>
</dbReference>
<evidence type="ECO:0008006" key="4">
    <source>
        <dbReference type="Google" id="ProtNLM"/>
    </source>
</evidence>
<keyword evidence="1" id="KW-0732">Signal</keyword>
<evidence type="ECO:0000313" key="2">
    <source>
        <dbReference type="EnsemblMetazoa" id="ENSAATROPP004757"/>
    </source>
</evidence>
<sequence>MITGAARTVARFVVVVSCLLLTRPVRLEAQGCTTKGIFAATYNPIRAGVRRGVAPGVTISCFTVNCSFSSSCLRCSICCCASRICTSIAF</sequence>
<feature type="signal peptide" evidence="1">
    <location>
        <begin position="1"/>
        <end position="29"/>
    </location>
</feature>
<reference evidence="2" key="1">
    <citation type="submission" date="2024-04" db="UniProtKB">
        <authorList>
            <consortium name="EnsemblMetazoa"/>
        </authorList>
    </citation>
    <scope>IDENTIFICATION</scope>
    <source>
        <strain evidence="2">EBRO</strain>
    </source>
</reference>
<evidence type="ECO:0000313" key="3">
    <source>
        <dbReference type="Proteomes" id="UP000075880"/>
    </source>
</evidence>
<protein>
    <recommendedName>
        <fullName evidence="4">Secreted protein</fullName>
    </recommendedName>
</protein>
<accession>A0AAG5D0K2</accession>
<dbReference type="AlphaFoldDB" id="A0AAG5D0K2"/>
<proteinExistence type="predicted"/>
<organism evidence="2 3">
    <name type="scientific">Anopheles atroparvus</name>
    <name type="common">European mosquito</name>
    <dbReference type="NCBI Taxonomy" id="41427"/>
    <lineage>
        <taxon>Eukaryota</taxon>
        <taxon>Metazoa</taxon>
        <taxon>Ecdysozoa</taxon>
        <taxon>Arthropoda</taxon>
        <taxon>Hexapoda</taxon>
        <taxon>Insecta</taxon>
        <taxon>Pterygota</taxon>
        <taxon>Neoptera</taxon>
        <taxon>Endopterygota</taxon>
        <taxon>Diptera</taxon>
        <taxon>Nematocera</taxon>
        <taxon>Culicoidea</taxon>
        <taxon>Culicidae</taxon>
        <taxon>Anophelinae</taxon>
        <taxon>Anopheles</taxon>
    </lineage>
</organism>
<feature type="chain" id="PRO_5042583517" description="Secreted protein" evidence="1">
    <location>
        <begin position="30"/>
        <end position="90"/>
    </location>
</feature>